<feature type="transmembrane region" description="Helical" evidence="7">
    <location>
        <begin position="123"/>
        <end position="143"/>
    </location>
</feature>
<keyword evidence="4 7" id="KW-0812">Transmembrane</keyword>
<feature type="transmembrane region" description="Helical" evidence="7">
    <location>
        <begin position="31"/>
        <end position="53"/>
    </location>
</feature>
<evidence type="ECO:0000313" key="9">
    <source>
        <dbReference type="EMBL" id="TDU18120.1"/>
    </source>
</evidence>
<organism evidence="9 10">
    <name type="scientific">Chromohalobacter marismortui</name>
    <dbReference type="NCBI Taxonomy" id="42055"/>
    <lineage>
        <taxon>Bacteria</taxon>
        <taxon>Pseudomonadati</taxon>
        <taxon>Pseudomonadota</taxon>
        <taxon>Gammaproteobacteria</taxon>
        <taxon>Oceanospirillales</taxon>
        <taxon>Halomonadaceae</taxon>
        <taxon>Chromohalobacter</taxon>
    </lineage>
</organism>
<dbReference type="InterPro" id="IPR035906">
    <property type="entry name" value="MetI-like_sf"/>
</dbReference>
<evidence type="ECO:0000256" key="1">
    <source>
        <dbReference type="ARBA" id="ARBA00004651"/>
    </source>
</evidence>
<name>A0A4R7NDL5_9GAMM</name>
<feature type="domain" description="ABC transmembrane type-1" evidence="8">
    <location>
        <begin position="86"/>
        <end position="301"/>
    </location>
</feature>
<feature type="transmembrane region" description="Helical" evidence="7">
    <location>
        <begin position="278"/>
        <end position="301"/>
    </location>
</feature>
<evidence type="ECO:0000259" key="8">
    <source>
        <dbReference type="PROSITE" id="PS50928"/>
    </source>
</evidence>
<dbReference type="CDD" id="cd06261">
    <property type="entry name" value="TM_PBP2"/>
    <property type="match status" value="1"/>
</dbReference>
<proteinExistence type="inferred from homology"/>
<dbReference type="Proteomes" id="UP000295380">
    <property type="component" value="Unassembled WGS sequence"/>
</dbReference>
<keyword evidence="2 7" id="KW-0813">Transport</keyword>
<dbReference type="AlphaFoldDB" id="A0A4R7NDL5"/>
<keyword evidence="3" id="KW-1003">Cell membrane</keyword>
<evidence type="ECO:0000256" key="6">
    <source>
        <dbReference type="ARBA" id="ARBA00023136"/>
    </source>
</evidence>
<dbReference type="Gene3D" id="1.10.3720.10">
    <property type="entry name" value="MetI-like"/>
    <property type="match status" value="1"/>
</dbReference>
<dbReference type="EMBL" id="SOBR01000012">
    <property type="protein sequence ID" value="TDU18120.1"/>
    <property type="molecule type" value="Genomic_DNA"/>
</dbReference>
<keyword evidence="5 7" id="KW-1133">Transmembrane helix</keyword>
<dbReference type="Pfam" id="PF00528">
    <property type="entry name" value="BPD_transp_1"/>
    <property type="match status" value="1"/>
</dbReference>
<accession>A0A4R7NDL5</accession>
<comment type="caution">
    <text evidence="9">The sequence shown here is derived from an EMBL/GenBank/DDBJ whole genome shotgun (WGS) entry which is preliminary data.</text>
</comment>
<evidence type="ECO:0000313" key="10">
    <source>
        <dbReference type="Proteomes" id="UP000295380"/>
    </source>
</evidence>
<evidence type="ECO:0000256" key="3">
    <source>
        <dbReference type="ARBA" id="ARBA00022475"/>
    </source>
</evidence>
<gene>
    <name evidence="9" type="ORF">C8E00_1124</name>
</gene>
<evidence type="ECO:0000256" key="4">
    <source>
        <dbReference type="ARBA" id="ARBA00022692"/>
    </source>
</evidence>
<dbReference type="GO" id="GO:0055085">
    <property type="term" value="P:transmembrane transport"/>
    <property type="evidence" value="ECO:0007669"/>
    <property type="project" value="InterPro"/>
</dbReference>
<evidence type="ECO:0000256" key="7">
    <source>
        <dbReference type="RuleBase" id="RU363032"/>
    </source>
</evidence>
<dbReference type="RefSeq" id="WP_133698530.1">
    <property type="nucleotide sequence ID" value="NZ_SOBR01000012.1"/>
</dbReference>
<evidence type="ECO:0000256" key="5">
    <source>
        <dbReference type="ARBA" id="ARBA00022989"/>
    </source>
</evidence>
<dbReference type="PANTHER" id="PTHR30193">
    <property type="entry name" value="ABC TRANSPORTER PERMEASE PROTEIN"/>
    <property type="match status" value="1"/>
</dbReference>
<evidence type="ECO:0000256" key="2">
    <source>
        <dbReference type="ARBA" id="ARBA00022448"/>
    </source>
</evidence>
<keyword evidence="6 7" id="KW-0472">Membrane</keyword>
<comment type="similarity">
    <text evidence="7">Belongs to the binding-protein-dependent transport system permease family.</text>
</comment>
<feature type="transmembrane region" description="Helical" evidence="7">
    <location>
        <begin position="218"/>
        <end position="243"/>
    </location>
</feature>
<dbReference type="InterPro" id="IPR051393">
    <property type="entry name" value="ABC_transporter_permease"/>
</dbReference>
<dbReference type="InterPro" id="IPR000515">
    <property type="entry name" value="MetI-like"/>
</dbReference>
<dbReference type="OrthoDB" id="9805108at2"/>
<feature type="transmembrane region" description="Helical" evidence="7">
    <location>
        <begin position="89"/>
        <end position="111"/>
    </location>
</feature>
<dbReference type="PROSITE" id="PS50928">
    <property type="entry name" value="ABC_TM1"/>
    <property type="match status" value="1"/>
</dbReference>
<sequence>MSQTDSPLPRSRAKAARHSLSGSLERMLPRLVIAPSLAVALFFVYGYMLWTFVLSLTDSGMLPQYDFIGFAQYARLFANERWNVAATNLVVFGGLFIILCLFLGLMLAILLDQRIRQEGALRTIYLYPMALSLIVTGVVWRWILNPGLGVESLVRSWGFEDFTFDWLVNPDMAIYALVMAAVWQASGFVMALFLAGLRSIDDNLFKAAALDGASLPKVYWRIVIPCLRPVVFSAVMILAHIAIKSFDLVMALTGGGPGYATDLPATFMYTYTFTRGEIGLGSASAIMMLCGVLAILVPYLYSELRGNKHG</sequence>
<dbReference type="SUPFAM" id="SSF161098">
    <property type="entry name" value="MetI-like"/>
    <property type="match status" value="1"/>
</dbReference>
<protein>
    <submittedName>
        <fullName evidence="9">Carbohydrate ABC transporter membrane protein 1 (CUT1 family)</fullName>
    </submittedName>
</protein>
<keyword evidence="10" id="KW-1185">Reference proteome</keyword>
<dbReference type="PANTHER" id="PTHR30193:SF42">
    <property type="entry name" value="ABC TRANSPORTER PERMEASE PROTEIN"/>
    <property type="match status" value="1"/>
</dbReference>
<dbReference type="GO" id="GO:0005886">
    <property type="term" value="C:plasma membrane"/>
    <property type="evidence" value="ECO:0007669"/>
    <property type="project" value="UniProtKB-SubCell"/>
</dbReference>
<comment type="subcellular location">
    <subcellularLocation>
        <location evidence="1 7">Cell membrane</location>
        <topology evidence="1 7">Multi-pass membrane protein</topology>
    </subcellularLocation>
</comment>
<feature type="transmembrane region" description="Helical" evidence="7">
    <location>
        <begin position="172"/>
        <end position="197"/>
    </location>
</feature>
<reference evidence="9 10" key="1">
    <citation type="submission" date="2019-03" db="EMBL/GenBank/DDBJ databases">
        <title>Genomic Encyclopedia of Type Strains, Phase IV (KMG-IV): sequencing the most valuable type-strain genomes for metagenomic binning, comparative biology and taxonomic classification.</title>
        <authorList>
            <person name="Goeker M."/>
        </authorList>
    </citation>
    <scope>NUCLEOTIDE SEQUENCE [LARGE SCALE GENOMIC DNA]</scope>
    <source>
        <strain evidence="9 10">DSM 6770</strain>
    </source>
</reference>